<feature type="region of interest" description="Disordered" evidence="1">
    <location>
        <begin position="60"/>
        <end position="79"/>
    </location>
</feature>
<proteinExistence type="predicted"/>
<evidence type="ECO:0000313" key="3">
    <source>
        <dbReference type="Proteomes" id="UP000499080"/>
    </source>
</evidence>
<evidence type="ECO:0000313" key="2">
    <source>
        <dbReference type="EMBL" id="GBM33023.1"/>
    </source>
</evidence>
<comment type="caution">
    <text evidence="2">The sequence shown here is derived from an EMBL/GenBank/DDBJ whole genome shotgun (WGS) entry which is preliminary data.</text>
</comment>
<sequence>MALRCSEVHLHKKQSVCRVHQESFHHLKVIFKVESSHHTLVAFTSSAIDHFSSARLHACEDDNRKKNHRNPEPTDARPFSCVSKDQYALHKENFPSQRMHGPAYIPEASALKMESIFR</sequence>
<gene>
    <name evidence="2" type="ORF">AVEN_154315_1</name>
</gene>
<evidence type="ECO:0000256" key="1">
    <source>
        <dbReference type="SAM" id="MobiDB-lite"/>
    </source>
</evidence>
<keyword evidence="3" id="KW-1185">Reference proteome</keyword>
<accession>A0A4Y2EUY2</accession>
<dbReference type="AlphaFoldDB" id="A0A4Y2EUY2"/>
<feature type="compositionally biased region" description="Basic and acidic residues" evidence="1">
    <location>
        <begin position="60"/>
        <end position="75"/>
    </location>
</feature>
<dbReference type="EMBL" id="BGPR01093980">
    <property type="protein sequence ID" value="GBM33023.1"/>
    <property type="molecule type" value="Genomic_DNA"/>
</dbReference>
<dbReference type="Proteomes" id="UP000499080">
    <property type="component" value="Unassembled WGS sequence"/>
</dbReference>
<reference evidence="2 3" key="1">
    <citation type="journal article" date="2019" name="Sci. Rep.">
        <title>Orb-weaving spider Araneus ventricosus genome elucidates the spidroin gene catalogue.</title>
        <authorList>
            <person name="Kono N."/>
            <person name="Nakamura H."/>
            <person name="Ohtoshi R."/>
            <person name="Moran D.A.P."/>
            <person name="Shinohara A."/>
            <person name="Yoshida Y."/>
            <person name="Fujiwara M."/>
            <person name="Mori M."/>
            <person name="Tomita M."/>
            <person name="Arakawa K."/>
        </authorList>
    </citation>
    <scope>NUCLEOTIDE SEQUENCE [LARGE SCALE GENOMIC DNA]</scope>
</reference>
<name>A0A4Y2EUY2_ARAVE</name>
<protein>
    <submittedName>
        <fullName evidence="2">Uncharacterized protein</fullName>
    </submittedName>
</protein>
<organism evidence="2 3">
    <name type="scientific">Araneus ventricosus</name>
    <name type="common">Orbweaver spider</name>
    <name type="synonym">Epeira ventricosa</name>
    <dbReference type="NCBI Taxonomy" id="182803"/>
    <lineage>
        <taxon>Eukaryota</taxon>
        <taxon>Metazoa</taxon>
        <taxon>Ecdysozoa</taxon>
        <taxon>Arthropoda</taxon>
        <taxon>Chelicerata</taxon>
        <taxon>Arachnida</taxon>
        <taxon>Araneae</taxon>
        <taxon>Araneomorphae</taxon>
        <taxon>Entelegynae</taxon>
        <taxon>Araneoidea</taxon>
        <taxon>Araneidae</taxon>
        <taxon>Araneus</taxon>
    </lineage>
</organism>